<evidence type="ECO:0000256" key="4">
    <source>
        <dbReference type="SAM" id="MobiDB-lite"/>
    </source>
</evidence>
<dbReference type="EMBL" id="JAYKXP010000003">
    <property type="protein sequence ID" value="KAK7060172.1"/>
    <property type="molecule type" value="Genomic_DNA"/>
</dbReference>
<feature type="region of interest" description="Disordered" evidence="4">
    <location>
        <begin position="403"/>
        <end position="424"/>
    </location>
</feature>
<dbReference type="InterPro" id="IPR012677">
    <property type="entry name" value="Nucleotide-bd_a/b_plait_sf"/>
</dbReference>
<dbReference type="Gene3D" id="3.30.70.330">
    <property type="match status" value="2"/>
</dbReference>
<keyword evidence="7" id="KW-1185">Reference proteome</keyword>
<reference evidence="6 7" key="1">
    <citation type="submission" date="2024-01" db="EMBL/GenBank/DDBJ databases">
        <title>A draft genome for a cacao thread blight-causing isolate of Paramarasmius palmivorus.</title>
        <authorList>
            <person name="Baruah I.K."/>
            <person name="Bukari Y."/>
            <person name="Amoako-Attah I."/>
            <person name="Meinhardt L.W."/>
            <person name="Bailey B.A."/>
            <person name="Cohen S.P."/>
        </authorList>
    </citation>
    <scope>NUCLEOTIDE SEQUENCE [LARGE SCALE GENOMIC DNA]</scope>
    <source>
        <strain evidence="6 7">GH-12</strain>
    </source>
</reference>
<feature type="compositionally biased region" description="Polar residues" evidence="4">
    <location>
        <begin position="168"/>
        <end position="179"/>
    </location>
</feature>
<evidence type="ECO:0000313" key="6">
    <source>
        <dbReference type="EMBL" id="KAK7060172.1"/>
    </source>
</evidence>
<dbReference type="PANTHER" id="PTHR47640:SF10">
    <property type="entry name" value="TRNA SELENOCYSTEINE 1-ASSOCIATED PROTEIN 1-RELATED"/>
    <property type="match status" value="1"/>
</dbReference>
<protein>
    <recommendedName>
        <fullName evidence="5">RRM domain-containing protein</fullName>
    </recommendedName>
</protein>
<feature type="region of interest" description="Disordered" evidence="4">
    <location>
        <begin position="519"/>
        <end position="542"/>
    </location>
</feature>
<name>A0AAW0E8Q6_9AGAR</name>
<dbReference type="InterPro" id="IPR000504">
    <property type="entry name" value="RRM_dom"/>
</dbReference>
<keyword evidence="1" id="KW-0677">Repeat</keyword>
<evidence type="ECO:0000259" key="5">
    <source>
        <dbReference type="PROSITE" id="PS50102"/>
    </source>
</evidence>
<dbReference type="SUPFAM" id="SSF54928">
    <property type="entry name" value="RNA-binding domain, RBD"/>
    <property type="match status" value="1"/>
</dbReference>
<evidence type="ECO:0000256" key="2">
    <source>
        <dbReference type="ARBA" id="ARBA00022884"/>
    </source>
</evidence>
<feature type="region of interest" description="Disordered" evidence="4">
    <location>
        <begin position="454"/>
        <end position="486"/>
    </location>
</feature>
<dbReference type="GO" id="GO:0003729">
    <property type="term" value="F:mRNA binding"/>
    <property type="evidence" value="ECO:0007669"/>
    <property type="project" value="InterPro"/>
</dbReference>
<organism evidence="6 7">
    <name type="scientific">Paramarasmius palmivorus</name>
    <dbReference type="NCBI Taxonomy" id="297713"/>
    <lineage>
        <taxon>Eukaryota</taxon>
        <taxon>Fungi</taxon>
        <taxon>Dikarya</taxon>
        <taxon>Basidiomycota</taxon>
        <taxon>Agaricomycotina</taxon>
        <taxon>Agaricomycetes</taxon>
        <taxon>Agaricomycetidae</taxon>
        <taxon>Agaricales</taxon>
        <taxon>Marasmiineae</taxon>
        <taxon>Marasmiaceae</taxon>
        <taxon>Paramarasmius</taxon>
    </lineage>
</organism>
<feature type="compositionally biased region" description="Polar residues" evidence="4">
    <location>
        <begin position="403"/>
        <end position="413"/>
    </location>
</feature>
<evidence type="ECO:0000256" key="1">
    <source>
        <dbReference type="ARBA" id="ARBA00022737"/>
    </source>
</evidence>
<dbReference type="PROSITE" id="PS50102">
    <property type="entry name" value="RRM"/>
    <property type="match status" value="2"/>
</dbReference>
<feature type="compositionally biased region" description="Low complexity" evidence="4">
    <location>
        <begin position="342"/>
        <end position="354"/>
    </location>
</feature>
<comment type="caution">
    <text evidence="6">The sequence shown here is derived from an EMBL/GenBank/DDBJ whole genome shotgun (WGS) entry which is preliminary data.</text>
</comment>
<dbReference type="Pfam" id="PF00076">
    <property type="entry name" value="RRM_1"/>
    <property type="match status" value="2"/>
</dbReference>
<feature type="domain" description="RRM" evidence="5">
    <location>
        <begin position="245"/>
        <end position="317"/>
    </location>
</feature>
<dbReference type="Proteomes" id="UP001383192">
    <property type="component" value="Unassembled WGS sequence"/>
</dbReference>
<dbReference type="GO" id="GO:0005829">
    <property type="term" value="C:cytosol"/>
    <property type="evidence" value="ECO:0007669"/>
    <property type="project" value="TreeGrafter"/>
</dbReference>
<feature type="domain" description="RRM" evidence="5">
    <location>
        <begin position="46"/>
        <end position="140"/>
    </location>
</feature>
<dbReference type="SMART" id="SM00360">
    <property type="entry name" value="RRM"/>
    <property type="match status" value="2"/>
</dbReference>
<feature type="region of interest" description="Disordered" evidence="4">
    <location>
        <begin position="333"/>
        <end position="378"/>
    </location>
</feature>
<evidence type="ECO:0000256" key="3">
    <source>
        <dbReference type="PROSITE-ProRule" id="PRU00176"/>
    </source>
</evidence>
<dbReference type="CDD" id="cd12346">
    <property type="entry name" value="RRM3_NGR1_NAM8_like"/>
    <property type="match status" value="1"/>
</dbReference>
<dbReference type="InterPro" id="IPR035979">
    <property type="entry name" value="RBD_domain_sf"/>
</dbReference>
<sequence>MPSTMPNSTNFQVDFAALSSNGLPFNGQNQSFSPNQQQQGQYPTEYSIFVGDLAPEASNSDLVAVFRNPVLGLRNDREPKFIRPFLSCKSAKIMLDPVTGVSKGYGFVRFTDEADQQRALIEMHGLYCLSRPMRISPATTKPKPPAVISPNFTIPFQVNQPPPGPFTIAQSFSLPQNGGNHVPPSAQRTSPFSYNPVEGGSHETKNSAAEFSEESWKHHTQARAILGNLIGPNGEQLSNTDPYNTTVFVGGLSPLINEETLKTFFAPFGDIHYVKVPVGKNCGFVQFVRKGDAQRAIEKMQGFPIAGSRIRLSWGRSQYKAAQAAAQAAQTASIHNQSVNDPSTLPTLSTSLPQSLPPSSSPTASHGHGQSPNVQQGPLAGVDLSMLTHEQAVHLLRALSLTHSSGQKGQQEPPTSPGPVKTQHLPSAGLFAEEALRAAHLASREDVVVGHRSGVDDKVYGPEATYDPLGDRRDSPGLISRPGSGKYSERLQHLQRPAGPSYDYKHNLDVALASLHLDNSGNASRPMDSVSSISTFGHSRMA</sequence>
<evidence type="ECO:0000313" key="7">
    <source>
        <dbReference type="Proteomes" id="UP001383192"/>
    </source>
</evidence>
<proteinExistence type="predicted"/>
<dbReference type="InterPro" id="IPR050825">
    <property type="entry name" value="RBM42_RBP45_47-like"/>
</dbReference>
<keyword evidence="2 3" id="KW-0694">RNA-binding</keyword>
<dbReference type="AlphaFoldDB" id="A0AAW0E8Q6"/>
<dbReference type="PANTHER" id="PTHR47640">
    <property type="entry name" value="TRNA SELENOCYSTEINE 1-ASSOCIATED PROTEIN 1-RELATED-RELATED"/>
    <property type="match status" value="1"/>
</dbReference>
<feature type="region of interest" description="Disordered" evidence="4">
    <location>
        <begin position="166"/>
        <end position="204"/>
    </location>
</feature>
<accession>A0AAW0E8Q6</accession>
<gene>
    <name evidence="6" type="ORF">VNI00_000936</name>
</gene>